<dbReference type="Proteomes" id="UP000824139">
    <property type="component" value="Unassembled WGS sequence"/>
</dbReference>
<sequence length="426" mass="48101">MTTTTENTTKPNRIYRIFRKMKKIIGMIILSIAISSAAYAADDSPVDKIESTEEPIILETQLNITEPAEGSVQENVIQEEVKENEEPTLRERLKEVYHLEIEDTNAIHPLFKDVTTMKFKEGPLESFHPWVAVQSHGEYNMPEGSDNDLLYRVGLININLDGVLKGGKEDFRIMLDPTPQTARPFMQQFLQDAYIATNRIPHHRVILGNTRPAVGIEGAQSPYTLPFINRSQISRTFANVRKFGLRVQGNYDFVDYDLAALSSDTFFSSFFPGVEFDGWVNFKPLAKTNGKYGKLVTGGGIAAGKRHTDFFVAGAYAGYEYKKFSTCFEWSHADGYNGGGGLSTKQASGFYATIAYKITPKLQVLFRYDQLDPDTDIAHNKKREYTTGINYFIKGQAVRLMLNYIFCQNDSQPNSHRILLGTQFLI</sequence>
<dbReference type="SUPFAM" id="SSF56935">
    <property type="entry name" value="Porins"/>
    <property type="match status" value="1"/>
</dbReference>
<comment type="caution">
    <text evidence="2">The sequence shown here is derived from an EMBL/GenBank/DDBJ whole genome shotgun (WGS) entry which is preliminary data.</text>
</comment>
<dbReference type="Gene3D" id="2.40.160.10">
    <property type="entry name" value="Porin"/>
    <property type="match status" value="1"/>
</dbReference>
<gene>
    <name evidence="2" type="ORF">IAD41_01350</name>
</gene>
<protein>
    <recommendedName>
        <fullName evidence="4">Phosphate-selective porin O and P</fullName>
    </recommendedName>
</protein>
<reference evidence="2" key="2">
    <citation type="journal article" date="2021" name="PeerJ">
        <title>Extensive microbial diversity within the chicken gut microbiome revealed by metagenomics and culture.</title>
        <authorList>
            <person name="Gilroy R."/>
            <person name="Ravi A."/>
            <person name="Getino M."/>
            <person name="Pursley I."/>
            <person name="Horton D.L."/>
            <person name="Alikhan N.F."/>
            <person name="Baker D."/>
            <person name="Gharbi K."/>
            <person name="Hall N."/>
            <person name="Watson M."/>
            <person name="Adriaenssens E.M."/>
            <person name="Foster-Nyarko E."/>
            <person name="Jarju S."/>
            <person name="Secka A."/>
            <person name="Antonio M."/>
            <person name="Oren A."/>
            <person name="Chaudhuri R.R."/>
            <person name="La Ragione R."/>
            <person name="Hildebrand F."/>
            <person name="Pallen M.J."/>
        </authorList>
    </citation>
    <scope>NUCLEOTIDE SEQUENCE</scope>
    <source>
        <strain evidence="2">CHK152-2994</strain>
    </source>
</reference>
<evidence type="ECO:0000313" key="2">
    <source>
        <dbReference type="EMBL" id="HIS82237.1"/>
    </source>
</evidence>
<feature type="chain" id="PRO_5038431925" description="Phosphate-selective porin O and P" evidence="1">
    <location>
        <begin position="41"/>
        <end position="426"/>
    </location>
</feature>
<accession>A0A9D1K314</accession>
<keyword evidence="1" id="KW-0732">Signal</keyword>
<reference evidence="2" key="1">
    <citation type="submission" date="2020-10" db="EMBL/GenBank/DDBJ databases">
        <authorList>
            <person name="Gilroy R."/>
        </authorList>
    </citation>
    <scope>NUCLEOTIDE SEQUENCE</scope>
    <source>
        <strain evidence="2">CHK152-2994</strain>
    </source>
</reference>
<organism evidence="2 3">
    <name type="scientific">Candidatus Scatenecus faecavium</name>
    <dbReference type="NCBI Taxonomy" id="2840915"/>
    <lineage>
        <taxon>Bacteria</taxon>
        <taxon>Candidatus Scatenecus</taxon>
    </lineage>
</organism>
<dbReference type="InterPro" id="IPR010870">
    <property type="entry name" value="Porin_O/P"/>
</dbReference>
<dbReference type="Pfam" id="PF07396">
    <property type="entry name" value="Porin_O_P"/>
    <property type="match status" value="1"/>
</dbReference>
<name>A0A9D1K314_9BACT</name>
<evidence type="ECO:0000256" key="1">
    <source>
        <dbReference type="SAM" id="SignalP"/>
    </source>
</evidence>
<proteinExistence type="predicted"/>
<dbReference type="InterPro" id="IPR023614">
    <property type="entry name" value="Porin_dom_sf"/>
</dbReference>
<evidence type="ECO:0008006" key="4">
    <source>
        <dbReference type="Google" id="ProtNLM"/>
    </source>
</evidence>
<evidence type="ECO:0000313" key="3">
    <source>
        <dbReference type="Proteomes" id="UP000824139"/>
    </source>
</evidence>
<dbReference type="AlphaFoldDB" id="A0A9D1K314"/>
<feature type="signal peptide" evidence="1">
    <location>
        <begin position="1"/>
        <end position="40"/>
    </location>
</feature>
<dbReference type="EMBL" id="DVJO01000030">
    <property type="protein sequence ID" value="HIS82237.1"/>
    <property type="molecule type" value="Genomic_DNA"/>
</dbReference>